<dbReference type="InterPro" id="IPR002397">
    <property type="entry name" value="Cyt_P450_B"/>
</dbReference>
<dbReference type="CDD" id="cd20625">
    <property type="entry name" value="CYP164-like"/>
    <property type="match status" value="1"/>
</dbReference>
<dbReference type="PRINTS" id="PR00359">
    <property type="entry name" value="BP450"/>
</dbReference>
<evidence type="ECO:0000313" key="9">
    <source>
        <dbReference type="Proteomes" id="UP000198983"/>
    </source>
</evidence>
<keyword evidence="6 7" id="KW-0503">Monooxygenase</keyword>
<dbReference type="EMBL" id="LT629732">
    <property type="protein sequence ID" value="SDS66951.1"/>
    <property type="molecule type" value="Genomic_DNA"/>
</dbReference>
<dbReference type="GO" id="GO:0004497">
    <property type="term" value="F:monooxygenase activity"/>
    <property type="evidence" value="ECO:0007669"/>
    <property type="project" value="UniProtKB-KW"/>
</dbReference>
<evidence type="ECO:0000256" key="4">
    <source>
        <dbReference type="ARBA" id="ARBA00023002"/>
    </source>
</evidence>
<dbReference type="AlphaFoldDB" id="A0A1H1U3P4"/>
<keyword evidence="3 7" id="KW-0479">Metal-binding</keyword>
<accession>A0A1H1U3P4</accession>
<evidence type="ECO:0000256" key="6">
    <source>
        <dbReference type="ARBA" id="ARBA00023033"/>
    </source>
</evidence>
<keyword evidence="4 7" id="KW-0560">Oxidoreductase</keyword>
<dbReference type="GO" id="GO:0016705">
    <property type="term" value="F:oxidoreductase activity, acting on paired donors, with incorporation or reduction of molecular oxygen"/>
    <property type="evidence" value="ECO:0007669"/>
    <property type="project" value="InterPro"/>
</dbReference>
<dbReference type="GO" id="GO:0005506">
    <property type="term" value="F:iron ion binding"/>
    <property type="evidence" value="ECO:0007669"/>
    <property type="project" value="InterPro"/>
</dbReference>
<dbReference type="Pfam" id="PF00067">
    <property type="entry name" value="p450"/>
    <property type="match status" value="1"/>
</dbReference>
<organism evidence="8 9">
    <name type="scientific">Actinopolymorpha singaporensis</name>
    <dbReference type="NCBI Taxonomy" id="117157"/>
    <lineage>
        <taxon>Bacteria</taxon>
        <taxon>Bacillati</taxon>
        <taxon>Actinomycetota</taxon>
        <taxon>Actinomycetes</taxon>
        <taxon>Propionibacteriales</taxon>
        <taxon>Actinopolymorphaceae</taxon>
        <taxon>Actinopolymorpha</taxon>
    </lineage>
</organism>
<dbReference type="OrthoDB" id="502624at2"/>
<keyword evidence="5 7" id="KW-0408">Iron</keyword>
<dbReference type="RefSeq" id="WP_092654664.1">
    <property type="nucleotide sequence ID" value="NZ_LT629732.1"/>
</dbReference>
<dbReference type="PANTHER" id="PTHR46696:SF1">
    <property type="entry name" value="CYTOCHROME P450 YJIB-RELATED"/>
    <property type="match status" value="1"/>
</dbReference>
<dbReference type="InterPro" id="IPR036396">
    <property type="entry name" value="Cyt_P450_sf"/>
</dbReference>
<keyword evidence="9" id="KW-1185">Reference proteome</keyword>
<sequence length="407" mass="46577">MVEETPWQQSLRYVNRPNPYPFYEELRNTPVSRQPDGSYVVSTYREIVQLLHDPRVTSDPRKRPPEYQFVNPFDGMIIAEDPPEHDVGRRRMMRHFGPPVCPHMIADLEPEISRITGELLDKMIGKTRIDLVEEFAFPLPVTMICKVLGVPAESIPRFHGWIENALDGVDFGPEATDPEQLRRAEKGVAEVAALREFMTALLDQYAKQPGPGMLSAMVHEKDPEERMAHGELVRNAMLMLFAGHETSVNLISHSVLTMLRHSQVHDQLRRRPELVVPAVEEFLRLESSVQIWHTRAALGDIDLADTTIPKGSPIFLAYGSANRDPERFVNPDHPHLERPDNEHVGFSQGIHYCFGAPLARLEVQVALREFVRRVENPRVVEDPPPYRRNQIFRGPYHLLLDIDGIRD</sequence>
<dbReference type="Proteomes" id="UP000198983">
    <property type="component" value="Chromosome I"/>
</dbReference>
<proteinExistence type="inferred from homology"/>
<reference evidence="8 9" key="1">
    <citation type="submission" date="2016-10" db="EMBL/GenBank/DDBJ databases">
        <authorList>
            <person name="de Groot N.N."/>
        </authorList>
    </citation>
    <scope>NUCLEOTIDE SEQUENCE [LARGE SCALE GENOMIC DNA]</scope>
    <source>
        <strain evidence="8 9">DSM 22024</strain>
    </source>
</reference>
<dbReference type="SUPFAM" id="SSF48264">
    <property type="entry name" value="Cytochrome P450"/>
    <property type="match status" value="1"/>
</dbReference>
<evidence type="ECO:0000256" key="1">
    <source>
        <dbReference type="ARBA" id="ARBA00010617"/>
    </source>
</evidence>
<dbReference type="PROSITE" id="PS00086">
    <property type="entry name" value="CYTOCHROME_P450"/>
    <property type="match status" value="1"/>
</dbReference>
<dbReference type="PANTHER" id="PTHR46696">
    <property type="entry name" value="P450, PUTATIVE (EUROFUNG)-RELATED"/>
    <property type="match status" value="1"/>
</dbReference>
<keyword evidence="2 7" id="KW-0349">Heme</keyword>
<dbReference type="InterPro" id="IPR017972">
    <property type="entry name" value="Cyt_P450_CS"/>
</dbReference>
<gene>
    <name evidence="8" type="ORF">SAMN04489717_3449</name>
</gene>
<dbReference type="Gene3D" id="1.10.630.10">
    <property type="entry name" value="Cytochrome P450"/>
    <property type="match status" value="1"/>
</dbReference>
<evidence type="ECO:0000256" key="5">
    <source>
        <dbReference type="ARBA" id="ARBA00023004"/>
    </source>
</evidence>
<evidence type="ECO:0000256" key="2">
    <source>
        <dbReference type="ARBA" id="ARBA00022617"/>
    </source>
</evidence>
<dbReference type="InterPro" id="IPR001128">
    <property type="entry name" value="Cyt_P450"/>
</dbReference>
<protein>
    <submittedName>
        <fullName evidence="8">Cytochrome P450</fullName>
    </submittedName>
</protein>
<dbReference type="STRING" id="117157.SAMN04489717_3449"/>
<dbReference type="GO" id="GO:0020037">
    <property type="term" value="F:heme binding"/>
    <property type="evidence" value="ECO:0007669"/>
    <property type="project" value="InterPro"/>
</dbReference>
<evidence type="ECO:0000313" key="8">
    <source>
        <dbReference type="EMBL" id="SDS66951.1"/>
    </source>
</evidence>
<evidence type="ECO:0000256" key="3">
    <source>
        <dbReference type="ARBA" id="ARBA00022723"/>
    </source>
</evidence>
<evidence type="ECO:0000256" key="7">
    <source>
        <dbReference type="RuleBase" id="RU000461"/>
    </source>
</evidence>
<dbReference type="FunFam" id="1.10.630.10:FF:000018">
    <property type="entry name" value="Cytochrome P450 monooxygenase"/>
    <property type="match status" value="1"/>
</dbReference>
<comment type="similarity">
    <text evidence="1 7">Belongs to the cytochrome P450 family.</text>
</comment>
<name>A0A1H1U3P4_9ACTN</name>